<evidence type="ECO:0000313" key="2">
    <source>
        <dbReference type="EMBL" id="GIE52045.1"/>
    </source>
</evidence>
<dbReference type="PANTHER" id="PTHR43244:SF2">
    <property type="entry name" value="CONSERVED HYPOTHETICAL ALANINE AND PROLINE-RICH PROTEIN"/>
    <property type="match status" value="1"/>
</dbReference>
<organism evidence="2 3">
    <name type="scientific">Actinoplanes nipponensis</name>
    <dbReference type="NCBI Taxonomy" id="135950"/>
    <lineage>
        <taxon>Bacteria</taxon>
        <taxon>Bacillati</taxon>
        <taxon>Actinomycetota</taxon>
        <taxon>Actinomycetes</taxon>
        <taxon>Micromonosporales</taxon>
        <taxon>Micromonosporaceae</taxon>
        <taxon>Actinoplanes</taxon>
    </lineage>
</organism>
<dbReference type="Gene3D" id="3.20.20.30">
    <property type="entry name" value="Luciferase-like domain"/>
    <property type="match status" value="2"/>
</dbReference>
<dbReference type="PANTHER" id="PTHR43244">
    <property type="match status" value="1"/>
</dbReference>
<comment type="caution">
    <text evidence="2">The sequence shown here is derived from an EMBL/GenBank/DDBJ whole genome shotgun (WGS) entry which is preliminary data.</text>
</comment>
<dbReference type="Proteomes" id="UP000647172">
    <property type="component" value="Unassembled WGS sequence"/>
</dbReference>
<evidence type="ECO:0000259" key="1">
    <source>
        <dbReference type="Pfam" id="PF00296"/>
    </source>
</evidence>
<feature type="domain" description="Luciferase-like" evidence="1">
    <location>
        <begin position="14"/>
        <end position="132"/>
    </location>
</feature>
<dbReference type="GO" id="GO:0016705">
    <property type="term" value="F:oxidoreductase activity, acting on paired donors, with incorporation or reduction of molecular oxygen"/>
    <property type="evidence" value="ECO:0007669"/>
    <property type="project" value="InterPro"/>
</dbReference>
<accession>A0A919JMI2</accession>
<evidence type="ECO:0000313" key="3">
    <source>
        <dbReference type="Proteomes" id="UP000647172"/>
    </source>
</evidence>
<dbReference type="InterPro" id="IPR011251">
    <property type="entry name" value="Luciferase-like_dom"/>
</dbReference>
<sequence length="271" mass="28654">MTFRFGVVAATARTGAEWLATARQAEELGFDTLLVPDTVQTLSPFPALAAAAAATDRLRVGTYVLSAPNRAPGVVAWEARTLQLLSSGRLEVGIGGGRPGAERDAEKLGARFGTPGERLRRVAETIRAVRELPDSPPILVAASRPRMLRLAAEQADIVALGLPPQSTEHELAAMVAELRSFGDPSEVHLNVSAVAETADAVPEWLDRMVGGDARKMAAAGGVAFLLGDAAAMAGTLRRRRDELGIGYIGVNAMFMRQFAPVIAELRHGDPS</sequence>
<dbReference type="InterPro" id="IPR036661">
    <property type="entry name" value="Luciferase-like_sf"/>
</dbReference>
<dbReference type="AlphaFoldDB" id="A0A919JMI2"/>
<dbReference type="RefSeq" id="WP_203773098.1">
    <property type="nucleotide sequence ID" value="NZ_BAAAYJ010000106.1"/>
</dbReference>
<dbReference type="EMBL" id="BOMQ01000063">
    <property type="protein sequence ID" value="GIE52045.1"/>
    <property type="molecule type" value="Genomic_DNA"/>
</dbReference>
<proteinExistence type="predicted"/>
<keyword evidence="3" id="KW-1185">Reference proteome</keyword>
<dbReference type="InterPro" id="IPR050564">
    <property type="entry name" value="F420-G6PD/mer"/>
</dbReference>
<dbReference type="Pfam" id="PF00296">
    <property type="entry name" value="Bac_luciferase"/>
    <property type="match status" value="1"/>
</dbReference>
<reference evidence="2" key="1">
    <citation type="submission" date="2021-01" db="EMBL/GenBank/DDBJ databases">
        <title>Whole genome shotgun sequence of Actinoplanes nipponensis NBRC 14063.</title>
        <authorList>
            <person name="Komaki H."/>
            <person name="Tamura T."/>
        </authorList>
    </citation>
    <scope>NUCLEOTIDE SEQUENCE</scope>
    <source>
        <strain evidence="2">NBRC 14063</strain>
    </source>
</reference>
<name>A0A919JMI2_9ACTN</name>
<gene>
    <name evidence="2" type="primary">hmd_2</name>
    <name evidence="2" type="ORF">Ani05nite_55790</name>
</gene>
<dbReference type="SUPFAM" id="SSF51679">
    <property type="entry name" value="Bacterial luciferase-like"/>
    <property type="match status" value="1"/>
</dbReference>
<protein>
    <submittedName>
        <fullName evidence="2">N5,N10-methylene tetrahydromethanopterin reductase</fullName>
    </submittedName>
</protein>